<evidence type="ECO:0000313" key="2">
    <source>
        <dbReference type="EMBL" id="QJH97008.1"/>
    </source>
</evidence>
<sequence length="243" mass="27113">MTDYYGEGTLITGGGTTLTTLKTTCKYHGWSDTSTAGEVALTRFINDTLYILSTLAPWPEYMKRDGTFNTATDTDEYTLDETNISRVGVVERASSTLPFEEMSIEDWQYLKRTVGATGTPDSYAIEKGLFGGTSTVKMLLYPYPTAVEAIYYTYGRKPTVMSEGADVADWPSVRTWLFNDALEYLLSAKKGDVVGYSLHNADFMQKVYKALGDSRGSYLPIKVRYPKSTGDVRIRDRAWSITS</sequence>
<gene>
    <name evidence="1" type="ORF">TM448A01332_0010</name>
    <name evidence="2" type="ORF">TM448B00894_0004</name>
</gene>
<evidence type="ECO:0000313" key="1">
    <source>
        <dbReference type="EMBL" id="QJA49380.1"/>
    </source>
</evidence>
<dbReference type="EMBL" id="MT144134">
    <property type="protein sequence ID" value="QJA49380.1"/>
    <property type="molecule type" value="Genomic_DNA"/>
</dbReference>
<dbReference type="EMBL" id="MT144670">
    <property type="protein sequence ID" value="QJH97008.1"/>
    <property type="molecule type" value="Genomic_DNA"/>
</dbReference>
<organism evidence="1">
    <name type="scientific">viral metagenome</name>
    <dbReference type="NCBI Taxonomy" id="1070528"/>
    <lineage>
        <taxon>unclassified sequences</taxon>
        <taxon>metagenomes</taxon>
        <taxon>organismal metagenomes</taxon>
    </lineage>
</organism>
<name>A0A6H1ZQA4_9ZZZZ</name>
<reference evidence="1" key="1">
    <citation type="submission" date="2020-03" db="EMBL/GenBank/DDBJ databases">
        <title>The deep terrestrial virosphere.</title>
        <authorList>
            <person name="Holmfeldt K."/>
            <person name="Nilsson E."/>
            <person name="Simone D."/>
            <person name="Lopez-Fernandez M."/>
            <person name="Wu X."/>
            <person name="de Brujin I."/>
            <person name="Lundin D."/>
            <person name="Andersson A."/>
            <person name="Bertilsson S."/>
            <person name="Dopson M."/>
        </authorList>
    </citation>
    <scope>NUCLEOTIDE SEQUENCE</scope>
    <source>
        <strain evidence="1">TM448A01332</strain>
        <strain evidence="2">TM448B00894</strain>
    </source>
</reference>
<dbReference type="AlphaFoldDB" id="A0A6H1ZQA4"/>
<proteinExistence type="predicted"/>
<accession>A0A6H1ZQA4</accession>
<protein>
    <submittedName>
        <fullName evidence="1">Uncharacterized protein</fullName>
    </submittedName>
</protein>